<dbReference type="Proteomes" id="UP000786183">
    <property type="component" value="Unassembled WGS sequence"/>
</dbReference>
<feature type="domain" description="Glycosyltransferase 2-like" evidence="3">
    <location>
        <begin position="4"/>
        <end position="83"/>
    </location>
</feature>
<evidence type="ECO:0000259" key="3">
    <source>
        <dbReference type="Pfam" id="PF00535"/>
    </source>
</evidence>
<evidence type="ECO:0000313" key="4">
    <source>
        <dbReference type="EMBL" id="MBZ7988222.1"/>
    </source>
</evidence>
<dbReference type="InterPro" id="IPR029044">
    <property type="entry name" value="Nucleotide-diphossugar_trans"/>
</dbReference>
<organism evidence="4 5">
    <name type="scientific">Campylobacter canadensis</name>
    <dbReference type="NCBI Taxonomy" id="449520"/>
    <lineage>
        <taxon>Bacteria</taxon>
        <taxon>Pseudomonadati</taxon>
        <taxon>Campylobacterota</taxon>
        <taxon>Epsilonproteobacteria</taxon>
        <taxon>Campylobacterales</taxon>
        <taxon>Campylobacteraceae</taxon>
        <taxon>Campylobacter</taxon>
    </lineage>
</organism>
<reference evidence="4 5" key="1">
    <citation type="submission" date="2020-07" db="EMBL/GenBank/DDBJ databases">
        <title>Transfer of Campylobacter canadensis to the novel genus Avispirillum gen. nov., that also includes two novel species recovered from migratory waterfowl: Avispirillum anseris sp. nov. and Avispirillum brantae sp. nov.</title>
        <authorList>
            <person name="Miller W.G."/>
            <person name="Chapman M.H."/>
            <person name="Yee E."/>
            <person name="Inglis G.D."/>
        </authorList>
    </citation>
    <scope>NUCLEOTIDE SEQUENCE [LARGE SCALE GENOMIC DNA]</scope>
    <source>
        <strain evidence="4 5">L283</strain>
    </source>
</reference>
<sequence length="137" mass="15789">KIALVVPIYNVLEYLSECVNSLLNQDYENIEILLINDGSTKQNNLELAKEFALKDERIIVIDKINGGLGNARNVGIHFYQNKYNFEKINNANLNTYKITNNNPHQIKALYTKNELKVSKIKYIYFVDSDDFLSKDAL</sequence>
<dbReference type="PANTHER" id="PTHR22916">
    <property type="entry name" value="GLYCOSYLTRANSFERASE"/>
    <property type="match status" value="1"/>
</dbReference>
<keyword evidence="2" id="KW-0808">Transferase</keyword>
<evidence type="ECO:0000256" key="1">
    <source>
        <dbReference type="ARBA" id="ARBA00022676"/>
    </source>
</evidence>
<dbReference type="SUPFAM" id="SSF53448">
    <property type="entry name" value="Nucleotide-diphospho-sugar transferases"/>
    <property type="match status" value="1"/>
</dbReference>
<dbReference type="PANTHER" id="PTHR22916:SF51">
    <property type="entry name" value="GLYCOSYLTRANSFERASE EPSH-RELATED"/>
    <property type="match status" value="1"/>
</dbReference>
<dbReference type="EMBL" id="JACGBB010000094">
    <property type="protein sequence ID" value="MBZ7988222.1"/>
    <property type="molecule type" value="Genomic_DNA"/>
</dbReference>
<keyword evidence="1" id="KW-0328">Glycosyltransferase</keyword>
<dbReference type="CDD" id="cd00761">
    <property type="entry name" value="Glyco_tranf_GTA_type"/>
    <property type="match status" value="1"/>
</dbReference>
<accession>A0ABS7WV66</accession>
<evidence type="ECO:0000256" key="2">
    <source>
        <dbReference type="ARBA" id="ARBA00022679"/>
    </source>
</evidence>
<dbReference type="Gene3D" id="3.90.550.10">
    <property type="entry name" value="Spore Coat Polysaccharide Biosynthesis Protein SpsA, Chain A"/>
    <property type="match status" value="1"/>
</dbReference>
<proteinExistence type="predicted"/>
<feature type="non-terminal residue" evidence="4">
    <location>
        <position position="1"/>
    </location>
</feature>
<comment type="caution">
    <text evidence="4">The sequence shown here is derived from an EMBL/GenBank/DDBJ whole genome shotgun (WGS) entry which is preliminary data.</text>
</comment>
<protein>
    <submittedName>
        <fullName evidence="4">Glycosyltransferase family 2 protein</fullName>
    </submittedName>
</protein>
<evidence type="ECO:0000313" key="5">
    <source>
        <dbReference type="Proteomes" id="UP000786183"/>
    </source>
</evidence>
<keyword evidence="5" id="KW-1185">Reference proteome</keyword>
<dbReference type="InterPro" id="IPR001173">
    <property type="entry name" value="Glyco_trans_2-like"/>
</dbReference>
<dbReference type="Pfam" id="PF00535">
    <property type="entry name" value="Glycos_transf_2"/>
    <property type="match status" value="1"/>
</dbReference>
<gene>
    <name evidence="4" type="ORF">AVCANL283_08995</name>
</gene>
<dbReference type="RefSeq" id="WP_263449592.1">
    <property type="nucleotide sequence ID" value="NZ_JACGBB010000094.1"/>
</dbReference>
<name>A0ABS7WV66_9BACT</name>
<feature type="non-terminal residue" evidence="4">
    <location>
        <position position="137"/>
    </location>
</feature>